<protein>
    <submittedName>
        <fullName evidence="2">Uncharacterized protein</fullName>
    </submittedName>
</protein>
<evidence type="ECO:0000313" key="3">
    <source>
        <dbReference type="Proteomes" id="UP000435877"/>
    </source>
</evidence>
<keyword evidence="3" id="KW-1185">Reference proteome</keyword>
<dbReference type="EMBL" id="CACSIK010000001">
    <property type="protein sequence ID" value="CAA0088479.1"/>
    <property type="molecule type" value="Genomic_DNA"/>
</dbReference>
<evidence type="ECO:0000313" key="2">
    <source>
        <dbReference type="EMBL" id="CAA0094461.1"/>
    </source>
</evidence>
<gene>
    <name evidence="1" type="ORF">IHBHHGIJ_01549</name>
    <name evidence="2" type="ORF">KFEGEMFD_01151</name>
</gene>
<name>A0A5S9NUT3_9GAMM</name>
<organism evidence="2 4">
    <name type="scientific">Zhongshania aliphaticivorans</name>
    <dbReference type="NCBI Taxonomy" id="1470434"/>
    <lineage>
        <taxon>Bacteria</taxon>
        <taxon>Pseudomonadati</taxon>
        <taxon>Pseudomonadota</taxon>
        <taxon>Gammaproteobacteria</taxon>
        <taxon>Cellvibrionales</taxon>
        <taxon>Spongiibacteraceae</taxon>
        <taxon>Zhongshania</taxon>
    </lineage>
</organism>
<sequence length="36" mass="4233">MHNDDVMLDIVDEVSVLLVWRHFCHGANCLLKQIMH</sequence>
<dbReference type="EMBL" id="CACSIM010000002">
    <property type="protein sequence ID" value="CAA0094461.1"/>
    <property type="molecule type" value="Genomic_DNA"/>
</dbReference>
<dbReference type="AlphaFoldDB" id="A0A5S9NUT3"/>
<evidence type="ECO:0000313" key="4">
    <source>
        <dbReference type="Proteomes" id="UP000439591"/>
    </source>
</evidence>
<dbReference type="Proteomes" id="UP000439591">
    <property type="component" value="Unassembled WGS sequence"/>
</dbReference>
<evidence type="ECO:0000313" key="1">
    <source>
        <dbReference type="EMBL" id="CAA0088479.1"/>
    </source>
</evidence>
<accession>A0A5S9NUT3</accession>
<reference evidence="3 4" key="1">
    <citation type="submission" date="2019-11" db="EMBL/GenBank/DDBJ databases">
        <authorList>
            <person name="Holert J."/>
        </authorList>
    </citation>
    <scope>NUCLEOTIDE SEQUENCE [LARGE SCALE GENOMIC DNA]</scope>
    <source>
        <strain evidence="2">BC3_2A</strain>
        <strain evidence="1">SB11_1A</strain>
    </source>
</reference>
<dbReference type="Proteomes" id="UP000435877">
    <property type="component" value="Unassembled WGS sequence"/>
</dbReference>
<proteinExistence type="predicted"/>